<dbReference type="CDD" id="cd02440">
    <property type="entry name" value="AdoMet_MTases"/>
    <property type="match status" value="1"/>
</dbReference>
<dbReference type="SUPFAM" id="SSF53335">
    <property type="entry name" value="S-adenosyl-L-methionine-dependent methyltransferases"/>
    <property type="match status" value="1"/>
</dbReference>
<keyword evidence="1" id="KW-0489">Methyltransferase</keyword>
<dbReference type="Pfam" id="PF08241">
    <property type="entry name" value="Methyltransf_11"/>
    <property type="match status" value="1"/>
</dbReference>
<dbReference type="AlphaFoldDB" id="A0A6C0EK85"/>
<sequence>MNPIEKQFVYDTYNKIAPSFSRTRAYIWPSVKQFLDHVSKNSIILEVGCGNGKNLNYRTDCFNIGVDLCPEFCKITRDLNIETFIINNKCLSLKDNSVDVVLSIAVIHHLSTDHGRKESIKELIRVLNIGGKAMIQVWALKQPKNSSRKFTEGDNLVDFKTNDGSINEKRYYYIFTELAFRNLFNGVENIKIENIYWDWGNWVAVVEKIAI</sequence>
<feature type="domain" description="Methyltransferase type 11" evidence="3">
    <location>
        <begin position="45"/>
        <end position="134"/>
    </location>
</feature>
<dbReference type="InterPro" id="IPR051422">
    <property type="entry name" value="AlkB_tRNA_MeTrf/Diox"/>
</dbReference>
<dbReference type="GO" id="GO:0008175">
    <property type="term" value="F:tRNA methyltransferase activity"/>
    <property type="evidence" value="ECO:0007669"/>
    <property type="project" value="UniProtKB-ARBA"/>
</dbReference>
<dbReference type="PANTHER" id="PTHR13069:SF21">
    <property type="entry name" value="ALKYLATED DNA REPAIR PROTEIN ALKB HOMOLOG 8"/>
    <property type="match status" value="1"/>
</dbReference>
<accession>A0A6C0EK85</accession>
<dbReference type="EMBL" id="MN738864">
    <property type="protein sequence ID" value="QHT28709.1"/>
    <property type="molecule type" value="Genomic_DNA"/>
</dbReference>
<evidence type="ECO:0000256" key="1">
    <source>
        <dbReference type="ARBA" id="ARBA00022603"/>
    </source>
</evidence>
<dbReference type="Gene3D" id="3.40.50.150">
    <property type="entry name" value="Vaccinia Virus protein VP39"/>
    <property type="match status" value="1"/>
</dbReference>
<evidence type="ECO:0000259" key="3">
    <source>
        <dbReference type="Pfam" id="PF08241"/>
    </source>
</evidence>
<evidence type="ECO:0000313" key="4">
    <source>
        <dbReference type="EMBL" id="QHT28709.1"/>
    </source>
</evidence>
<dbReference type="InterPro" id="IPR029063">
    <property type="entry name" value="SAM-dependent_MTases_sf"/>
</dbReference>
<proteinExistence type="predicted"/>
<dbReference type="GO" id="GO:0006400">
    <property type="term" value="P:tRNA modification"/>
    <property type="evidence" value="ECO:0007669"/>
    <property type="project" value="UniProtKB-ARBA"/>
</dbReference>
<dbReference type="GO" id="GO:0008757">
    <property type="term" value="F:S-adenosylmethionine-dependent methyltransferase activity"/>
    <property type="evidence" value="ECO:0007669"/>
    <property type="project" value="InterPro"/>
</dbReference>
<protein>
    <recommendedName>
        <fullName evidence="3">Methyltransferase type 11 domain-containing protein</fullName>
    </recommendedName>
</protein>
<name>A0A6C0EK85_9ZZZZ</name>
<organism evidence="4">
    <name type="scientific">viral metagenome</name>
    <dbReference type="NCBI Taxonomy" id="1070528"/>
    <lineage>
        <taxon>unclassified sequences</taxon>
        <taxon>metagenomes</taxon>
        <taxon>organismal metagenomes</taxon>
    </lineage>
</organism>
<dbReference type="InterPro" id="IPR013216">
    <property type="entry name" value="Methyltransf_11"/>
</dbReference>
<evidence type="ECO:0000256" key="2">
    <source>
        <dbReference type="ARBA" id="ARBA00022679"/>
    </source>
</evidence>
<dbReference type="PANTHER" id="PTHR13069">
    <property type="entry name" value="ALKYLATED DNA REPAIR PROTEIN ALKB HOMOLOG 8"/>
    <property type="match status" value="1"/>
</dbReference>
<dbReference type="GO" id="GO:0032259">
    <property type="term" value="P:methylation"/>
    <property type="evidence" value="ECO:0007669"/>
    <property type="project" value="UniProtKB-KW"/>
</dbReference>
<reference evidence="4" key="1">
    <citation type="journal article" date="2020" name="Nature">
        <title>Giant virus diversity and host interactions through global metagenomics.</title>
        <authorList>
            <person name="Schulz F."/>
            <person name="Roux S."/>
            <person name="Paez-Espino D."/>
            <person name="Jungbluth S."/>
            <person name="Walsh D.A."/>
            <person name="Denef V.J."/>
            <person name="McMahon K.D."/>
            <person name="Konstantinidis K.T."/>
            <person name="Eloe-Fadrosh E.A."/>
            <person name="Kyrpides N.C."/>
            <person name="Woyke T."/>
        </authorList>
    </citation>
    <scope>NUCLEOTIDE SEQUENCE</scope>
    <source>
        <strain evidence="4">GVMAG-M-3300001351-8</strain>
    </source>
</reference>
<keyword evidence="2" id="KW-0808">Transferase</keyword>